<feature type="compositionally biased region" description="Polar residues" evidence="1">
    <location>
        <begin position="75"/>
        <end position="87"/>
    </location>
</feature>
<dbReference type="Pfam" id="PF05097">
    <property type="entry name" value="DUF688"/>
    <property type="match status" value="1"/>
</dbReference>
<reference evidence="2" key="1">
    <citation type="submission" date="2023-05" db="EMBL/GenBank/DDBJ databases">
        <title>Nepenthes gracilis genome sequencing.</title>
        <authorList>
            <person name="Fukushima K."/>
        </authorList>
    </citation>
    <scope>NUCLEOTIDE SEQUENCE</scope>
    <source>
        <strain evidence="2">SING2019-196</strain>
    </source>
</reference>
<feature type="region of interest" description="Disordered" evidence="1">
    <location>
        <begin position="615"/>
        <end position="642"/>
    </location>
</feature>
<feature type="region of interest" description="Disordered" evidence="1">
    <location>
        <begin position="268"/>
        <end position="302"/>
    </location>
</feature>
<name>A0AAD3S719_NEPGR</name>
<evidence type="ECO:0000256" key="1">
    <source>
        <dbReference type="SAM" id="MobiDB-lite"/>
    </source>
</evidence>
<evidence type="ECO:0000313" key="2">
    <source>
        <dbReference type="EMBL" id="GMH05516.1"/>
    </source>
</evidence>
<dbReference type="AlphaFoldDB" id="A0AAD3S719"/>
<evidence type="ECO:0000313" key="3">
    <source>
        <dbReference type="Proteomes" id="UP001279734"/>
    </source>
</evidence>
<feature type="compositionally biased region" description="Basic and acidic residues" evidence="1">
    <location>
        <begin position="368"/>
        <end position="386"/>
    </location>
</feature>
<feature type="region of interest" description="Disordered" evidence="1">
    <location>
        <begin position="1"/>
        <end position="111"/>
    </location>
</feature>
<feature type="compositionally biased region" description="Basic and acidic residues" evidence="1">
    <location>
        <begin position="25"/>
        <end position="45"/>
    </location>
</feature>
<dbReference type="Proteomes" id="UP001279734">
    <property type="component" value="Unassembled WGS sequence"/>
</dbReference>
<feature type="compositionally biased region" description="Polar residues" evidence="1">
    <location>
        <begin position="357"/>
        <end position="367"/>
    </location>
</feature>
<feature type="compositionally biased region" description="Polar residues" evidence="1">
    <location>
        <begin position="460"/>
        <end position="471"/>
    </location>
</feature>
<protein>
    <submittedName>
        <fullName evidence="2">Uncharacterized protein</fullName>
    </submittedName>
</protein>
<feature type="compositionally biased region" description="Polar residues" evidence="1">
    <location>
        <begin position="398"/>
        <end position="420"/>
    </location>
</feature>
<proteinExistence type="predicted"/>
<feature type="region of interest" description="Disordered" evidence="1">
    <location>
        <begin position="460"/>
        <end position="523"/>
    </location>
</feature>
<feature type="compositionally biased region" description="Polar residues" evidence="1">
    <location>
        <begin position="508"/>
        <end position="521"/>
    </location>
</feature>
<accession>A0AAD3S719</accession>
<keyword evidence="3" id="KW-1185">Reference proteome</keyword>
<feature type="compositionally biased region" description="Polar residues" evidence="1">
    <location>
        <begin position="615"/>
        <end position="627"/>
    </location>
</feature>
<organism evidence="2 3">
    <name type="scientific">Nepenthes gracilis</name>
    <name type="common">Slender pitcher plant</name>
    <dbReference type="NCBI Taxonomy" id="150966"/>
    <lineage>
        <taxon>Eukaryota</taxon>
        <taxon>Viridiplantae</taxon>
        <taxon>Streptophyta</taxon>
        <taxon>Embryophyta</taxon>
        <taxon>Tracheophyta</taxon>
        <taxon>Spermatophyta</taxon>
        <taxon>Magnoliopsida</taxon>
        <taxon>eudicotyledons</taxon>
        <taxon>Gunneridae</taxon>
        <taxon>Pentapetalae</taxon>
        <taxon>Caryophyllales</taxon>
        <taxon>Nepenthaceae</taxon>
        <taxon>Nepenthes</taxon>
    </lineage>
</organism>
<sequence length="675" mass="73828">MEKKQLNLSAPLLSARRYSSPLRSSSEKKDSHSERRNGLACKKSDSNMGEVVKPGSVPFNWEHVPGKAKGGANELQLQSPQQASNTPKLPPGRSLSIVPWTSGKKSGEQKPLRSLNKLSGELKVLRPKNKLSGELIVSVPQNKSSGELNCFGPQNKLSSANMSSVARCERTKEGIEKNVDYDSENDRLTYSDALESFSINCSVSGLSGSEYLGTKPHETFSTDIQARDFMMNRFLPAAKAMTLESPQYASRKQVVAVEQPYEFKALIPITKGPPPSQNASNIGPFNGQDVRSEESEDEDNSCELPRNISVKACGFLPWFCSKRNSLHFLNPVSAMKVGTGSALSSARKIGRLVKVASSGSPSQTPTKNKVDSEGKTSELNDIDSKRNGKFRPMFYSGELQNRSSLSPYRNSIKSGTSPPRNESPHSVFRKGVGFLAIPKRVNQPNGHEAKLHNKLSNQLKGLSSRQKNMQDSGGGSPAVEKTLHRDSVAVPQSNSSSSRTKRSIDGSGNDSGATIESMSSQRRTRLDIMKARGISKPFISEAVDDSPPSLSDVGHTANITDISRHERMEVVTDGNINVSRELTVRADHQCALPPPLPKSPADSWLSRNLTSGSPRNSFSYSNLGNKAQQRKQNAKTFPSGSNWETVVKSSHFFHDHGRYSEELVPHVSQQSHTRK</sequence>
<dbReference type="PANTHER" id="PTHR33671">
    <property type="entry name" value="N-METHYLTRANSFERASE, PUTATIVE (DUF688)-RELATED"/>
    <property type="match status" value="1"/>
</dbReference>
<dbReference type="PANTHER" id="PTHR33671:SF3">
    <property type="entry name" value="F28N24.8 PROTEIN"/>
    <property type="match status" value="1"/>
</dbReference>
<dbReference type="EMBL" id="BSYO01000005">
    <property type="protein sequence ID" value="GMH05516.1"/>
    <property type="molecule type" value="Genomic_DNA"/>
</dbReference>
<dbReference type="InterPro" id="IPR007789">
    <property type="entry name" value="DUF688"/>
</dbReference>
<comment type="caution">
    <text evidence="2">The sequence shown here is derived from an EMBL/GenBank/DDBJ whole genome shotgun (WGS) entry which is preliminary data.</text>
</comment>
<gene>
    <name evidence="2" type="ORF">Nepgr_007356</name>
</gene>
<feature type="region of interest" description="Disordered" evidence="1">
    <location>
        <begin position="355"/>
        <end position="426"/>
    </location>
</feature>